<dbReference type="EMBL" id="OCNF01000010">
    <property type="protein sequence ID" value="SOD68721.1"/>
    <property type="molecule type" value="Genomic_DNA"/>
</dbReference>
<dbReference type="InterPro" id="IPR029044">
    <property type="entry name" value="Nucleotide-diphossugar_trans"/>
</dbReference>
<reference evidence="2 3" key="1">
    <citation type="submission" date="2017-09" db="EMBL/GenBank/DDBJ databases">
        <authorList>
            <person name="Ehlers B."/>
            <person name="Leendertz F.H."/>
        </authorList>
    </citation>
    <scope>NUCLEOTIDE SEQUENCE [LARGE SCALE GENOMIC DNA]</scope>
    <source>
        <strain evidence="2 3">DSM 16848</strain>
    </source>
</reference>
<dbReference type="OrthoDB" id="8564828at2"/>
<dbReference type="Pfam" id="PF00535">
    <property type="entry name" value="Glycos_transf_2"/>
    <property type="match status" value="1"/>
</dbReference>
<dbReference type="InterPro" id="IPR050834">
    <property type="entry name" value="Glycosyltransf_2"/>
</dbReference>
<keyword evidence="2" id="KW-0808">Transferase</keyword>
<proteinExistence type="predicted"/>
<dbReference type="RefSeq" id="WP_097114403.1">
    <property type="nucleotide sequence ID" value="NZ_CP083931.1"/>
</dbReference>
<keyword evidence="3" id="KW-1185">Reference proteome</keyword>
<name>A0A286ECS1_9NEIS</name>
<dbReference type="PANTHER" id="PTHR43685:SF2">
    <property type="entry name" value="GLYCOSYLTRANSFERASE 2-LIKE DOMAIN-CONTAINING PROTEIN"/>
    <property type="match status" value="1"/>
</dbReference>
<dbReference type="Gene3D" id="3.90.550.10">
    <property type="entry name" value="Spore Coat Polysaccharide Biosynthesis Protein SpsA, Chain A"/>
    <property type="match status" value="1"/>
</dbReference>
<dbReference type="Pfam" id="PF04464">
    <property type="entry name" value="Glyphos_transf"/>
    <property type="match status" value="1"/>
</dbReference>
<dbReference type="InterPro" id="IPR043148">
    <property type="entry name" value="TagF_C"/>
</dbReference>
<protein>
    <submittedName>
        <fullName evidence="2">CDP-glycerol glycerophosphotransferase, TagB/SpsB family</fullName>
    </submittedName>
</protein>
<dbReference type="AlphaFoldDB" id="A0A286ECS1"/>
<dbReference type="SUPFAM" id="SSF53756">
    <property type="entry name" value="UDP-Glycosyltransferase/glycogen phosphorylase"/>
    <property type="match status" value="1"/>
</dbReference>
<sequence>MNHKKFKKLLSNPKLFLKDMYIKRSMQLKKHLPMKYNGTHHYTIVSAVYNVEKYLDDYFNSIVKQSLDFKKHIQIILVDDGSTDHSAQIIKKWQSKFPNNIHYFYKENGGQASARNLGLEHVQTEWVTFIDPDDFISPDYFYKIDQFIGQNTHFSIICCPLKFYFEDQQIIKDTHPLKYRFANGNSQCTLTNLKNHLQLSASTAFFKIENIKNHHVLFDKDMKPSFEDAKFVTDYILSCQQSSHAGFIADVSYFYRKRSDGSSTLDSAWQNPLLFSRVIEKGCIEILKTAQQKFGAIPEHIQRIALYHIIWYFGRIVNNPAALSHLTTEQQDEFVSLLHQMFEYIDDNTILRFNLAGVWWFQKVALLGLFKHKRPASQIAYVEDYDLKKQQILIKYFSYFPELEYWEMDGQEIFPVYHKQRRHDFVGQTYVNEYKIWLQCCPDAHLKLSLNDTKVPLTFLGQQFDALPISQVQQHFMQNSTIQNQAWIFMDREDQADDNAEHLYEYIQKNHAHHELYFALKQSSPDWERLSQKGFNLLDFGSADFENKLKTCAKIISSHIDGYITHYFQDDSLLDKDYVFLQHGITKDNLSNWLNGKKIALFITASHDEYHSIVDNGTSYKFSSKEVKLTGFPRYDKLITQNQPNSKQILIMPTWRSGISGPTIKGTEREKNPDFMQTNYAKHWHGLLNHHTLYELHQKGYKIIFAPHPNIKQYMDEFTVPGFIQIYNYSDYGIQQLFHAASMLITDYSSVAFDIAYLNKPILYYQFDHEDVFSGAHTYQKGYFDYERDGFGDIAHTESALLIKLNQLIHGNDDNLKIYQERGNKTFAFRDNLNCERVYQAIMNLDKPDTVNPLPIIERMIEQAETHKAWHLAASRIHHLLSEHQLDDATKSTYQQRYCHALFQDKQLNGLQNYLNECPINRDYWQAKIHLEIGDAVSGAAFFAQNSAMGTPHDHCRALLAAAYHQDEKSFAALFARLEQKLAEEHQMILMIAQKLHQQLYFETLDLIDVALNKLSQDDKGSLKLELLAAYICMNLVKLPDAHQYLVRFETHSRNDPSCRVAIARLAKLKGDGEKLFNQLNRAFEENLLMIPEDLLADYLNELSKSGNTQAEAYWRAQFRQKYPKNAALILHEAKKWYVARDWKKVLEYLSHIEHSPQAEYLYALAALRSGKNKQAHHQFEQDSFQYWKLAAELAELNDDKALLKECLRQQLNMLE</sequence>
<dbReference type="CDD" id="cd00761">
    <property type="entry name" value="Glyco_tranf_GTA_type"/>
    <property type="match status" value="1"/>
</dbReference>
<gene>
    <name evidence="2" type="ORF">SAMN02746062_01371</name>
</gene>
<dbReference type="PANTHER" id="PTHR43685">
    <property type="entry name" value="GLYCOSYLTRANSFERASE"/>
    <property type="match status" value="1"/>
</dbReference>
<dbReference type="GO" id="GO:0016020">
    <property type="term" value="C:membrane"/>
    <property type="evidence" value="ECO:0007669"/>
    <property type="project" value="InterPro"/>
</dbReference>
<feature type="domain" description="Glycosyltransferase 2-like" evidence="1">
    <location>
        <begin position="43"/>
        <end position="180"/>
    </location>
</feature>
<organism evidence="2 3">
    <name type="scientific">Alysiella filiformis DSM 16848</name>
    <dbReference type="NCBI Taxonomy" id="1120981"/>
    <lineage>
        <taxon>Bacteria</taxon>
        <taxon>Pseudomonadati</taxon>
        <taxon>Pseudomonadota</taxon>
        <taxon>Betaproteobacteria</taxon>
        <taxon>Neisseriales</taxon>
        <taxon>Neisseriaceae</taxon>
        <taxon>Alysiella</taxon>
    </lineage>
</organism>
<dbReference type="GO" id="GO:0047355">
    <property type="term" value="F:CDP-glycerol glycerophosphotransferase activity"/>
    <property type="evidence" value="ECO:0007669"/>
    <property type="project" value="InterPro"/>
</dbReference>
<accession>A0A286ECS1</accession>
<evidence type="ECO:0000313" key="2">
    <source>
        <dbReference type="EMBL" id="SOD68721.1"/>
    </source>
</evidence>
<evidence type="ECO:0000313" key="3">
    <source>
        <dbReference type="Proteomes" id="UP000219669"/>
    </source>
</evidence>
<evidence type="ECO:0000259" key="1">
    <source>
        <dbReference type="Pfam" id="PF00535"/>
    </source>
</evidence>
<dbReference type="InterPro" id="IPR001173">
    <property type="entry name" value="Glyco_trans_2-like"/>
</dbReference>
<dbReference type="Gene3D" id="3.40.50.12580">
    <property type="match status" value="1"/>
</dbReference>
<dbReference type="SUPFAM" id="SSF53448">
    <property type="entry name" value="Nucleotide-diphospho-sugar transferases"/>
    <property type="match status" value="1"/>
</dbReference>
<dbReference type="Proteomes" id="UP000219669">
    <property type="component" value="Unassembled WGS sequence"/>
</dbReference>
<dbReference type="InterPro" id="IPR007554">
    <property type="entry name" value="Glycerophosphate_synth"/>
</dbReference>